<dbReference type="AlphaFoldDB" id="A0A7X0HUL8"/>
<dbReference type="EMBL" id="JACHGK010000017">
    <property type="protein sequence ID" value="MBB6447128.1"/>
    <property type="molecule type" value="Genomic_DNA"/>
</dbReference>
<evidence type="ECO:0000313" key="2">
    <source>
        <dbReference type="Proteomes" id="UP000531594"/>
    </source>
</evidence>
<sequence>MARTVRTVAGMSVLNSSVEFVGKIAVVLIKFQEADLIEILYLPSFQQVVVTLLLSLREYNGYYTSSNVDA</sequence>
<protein>
    <submittedName>
        <fullName evidence="1">Uncharacterized protein</fullName>
    </submittedName>
</protein>
<reference evidence="1 2" key="1">
    <citation type="submission" date="2020-08" db="EMBL/GenBank/DDBJ databases">
        <title>Genomic Encyclopedia of Type Strains, Phase IV (KMG-IV): sequencing the most valuable type-strain genomes for metagenomic binning, comparative biology and taxonomic classification.</title>
        <authorList>
            <person name="Goeker M."/>
        </authorList>
    </citation>
    <scope>NUCLEOTIDE SEQUENCE [LARGE SCALE GENOMIC DNA]</scope>
    <source>
        <strain evidence="1 2">DSM 5391</strain>
    </source>
</reference>
<comment type="caution">
    <text evidence="1">The sequence shown here is derived from an EMBL/GenBank/DDBJ whole genome shotgun (WGS) entry which is preliminary data.</text>
</comment>
<gene>
    <name evidence="1" type="ORF">HNR53_003807</name>
</gene>
<dbReference type="Proteomes" id="UP000531594">
    <property type="component" value="Unassembled WGS sequence"/>
</dbReference>
<accession>A0A7X0HUL8</accession>
<dbReference type="RefSeq" id="WP_184528795.1">
    <property type="nucleotide sequence ID" value="NZ_JACHGK010000017.1"/>
</dbReference>
<evidence type="ECO:0000313" key="1">
    <source>
        <dbReference type="EMBL" id="MBB6447128.1"/>
    </source>
</evidence>
<name>A0A7X0HUL8_9BACI</name>
<proteinExistence type="predicted"/>
<organism evidence="1 2">
    <name type="scientific">Bacillus benzoevorans</name>
    <dbReference type="NCBI Taxonomy" id="1456"/>
    <lineage>
        <taxon>Bacteria</taxon>
        <taxon>Bacillati</taxon>
        <taxon>Bacillota</taxon>
        <taxon>Bacilli</taxon>
        <taxon>Bacillales</taxon>
        <taxon>Bacillaceae</taxon>
        <taxon>Bacillus</taxon>
    </lineage>
</organism>
<keyword evidence="2" id="KW-1185">Reference proteome</keyword>